<dbReference type="Proteomes" id="UP001153365">
    <property type="component" value="Unassembled WGS sequence"/>
</dbReference>
<evidence type="ECO:0000313" key="1">
    <source>
        <dbReference type="EMBL" id="CAH7687397.1"/>
    </source>
</evidence>
<proteinExistence type="predicted"/>
<evidence type="ECO:0008006" key="3">
    <source>
        <dbReference type="Google" id="ProtNLM"/>
    </source>
</evidence>
<gene>
    <name evidence="1" type="ORF">PPACK8108_LOCUS22182</name>
</gene>
<name>A0AAV0BLD1_PHAPC</name>
<protein>
    <recommendedName>
        <fullName evidence="3">Coil containing protein</fullName>
    </recommendedName>
</protein>
<accession>A0AAV0BLD1</accession>
<reference evidence="1" key="1">
    <citation type="submission" date="2022-06" db="EMBL/GenBank/DDBJ databases">
        <authorList>
            <consortium name="SYNGENTA / RWTH Aachen University"/>
        </authorList>
    </citation>
    <scope>NUCLEOTIDE SEQUENCE</scope>
</reference>
<dbReference type="AlphaFoldDB" id="A0AAV0BLD1"/>
<sequence>MFNPTSTANNQSPMARIGLTADEYMIEDALKAQAEFAAHRFLELSEDDEFTKVWIEEQEEAEEQKLIEKNLKFWDEFKLNGCGVKIDEVFDVLKDQLRINNE</sequence>
<evidence type="ECO:0000313" key="2">
    <source>
        <dbReference type="Proteomes" id="UP001153365"/>
    </source>
</evidence>
<dbReference type="EMBL" id="CALTRL010005865">
    <property type="protein sequence ID" value="CAH7687397.1"/>
    <property type="molecule type" value="Genomic_DNA"/>
</dbReference>
<keyword evidence="2" id="KW-1185">Reference proteome</keyword>
<organism evidence="1 2">
    <name type="scientific">Phakopsora pachyrhizi</name>
    <name type="common">Asian soybean rust disease fungus</name>
    <dbReference type="NCBI Taxonomy" id="170000"/>
    <lineage>
        <taxon>Eukaryota</taxon>
        <taxon>Fungi</taxon>
        <taxon>Dikarya</taxon>
        <taxon>Basidiomycota</taxon>
        <taxon>Pucciniomycotina</taxon>
        <taxon>Pucciniomycetes</taxon>
        <taxon>Pucciniales</taxon>
        <taxon>Phakopsoraceae</taxon>
        <taxon>Phakopsora</taxon>
    </lineage>
</organism>
<comment type="caution">
    <text evidence="1">The sequence shown here is derived from an EMBL/GenBank/DDBJ whole genome shotgun (WGS) entry which is preliminary data.</text>
</comment>